<feature type="compositionally biased region" description="Polar residues" evidence="4">
    <location>
        <begin position="1"/>
        <end position="11"/>
    </location>
</feature>
<dbReference type="InterPro" id="IPR001680">
    <property type="entry name" value="WD40_rpt"/>
</dbReference>
<dbReference type="KEGG" id="ccac:CcaHIS019_0311150"/>
<dbReference type="PROSITE" id="PS50082">
    <property type="entry name" value="WD_REPEATS_2"/>
    <property type="match status" value="2"/>
</dbReference>
<dbReference type="PANTHER" id="PTHR22847">
    <property type="entry name" value="WD40 REPEAT PROTEIN"/>
    <property type="match status" value="1"/>
</dbReference>
<dbReference type="GO" id="GO:1990234">
    <property type="term" value="C:transferase complex"/>
    <property type="evidence" value="ECO:0007669"/>
    <property type="project" value="UniProtKB-ARBA"/>
</dbReference>
<dbReference type="SUPFAM" id="SSF81383">
    <property type="entry name" value="F-box domain"/>
    <property type="match status" value="1"/>
</dbReference>
<dbReference type="PROSITE" id="PS00678">
    <property type="entry name" value="WD_REPEATS_1"/>
    <property type="match status" value="1"/>
</dbReference>
<dbReference type="PROSITE" id="PS50294">
    <property type="entry name" value="WD_REPEATS_REGION"/>
    <property type="match status" value="1"/>
</dbReference>
<keyword evidence="7" id="KW-1185">Reference proteome</keyword>
<feature type="repeat" description="WD" evidence="3">
    <location>
        <begin position="259"/>
        <end position="298"/>
    </location>
</feature>
<dbReference type="PANTHER" id="PTHR22847:SF637">
    <property type="entry name" value="WD REPEAT DOMAIN 5B"/>
    <property type="match status" value="1"/>
</dbReference>
<dbReference type="GeneID" id="85494915"/>
<dbReference type="PROSITE" id="PS50181">
    <property type="entry name" value="FBOX"/>
    <property type="match status" value="1"/>
</dbReference>
<dbReference type="SMART" id="SM00256">
    <property type="entry name" value="FBOX"/>
    <property type="match status" value="1"/>
</dbReference>
<gene>
    <name evidence="6" type="ORF">CcaverHIS019_0311150</name>
</gene>
<evidence type="ECO:0000256" key="3">
    <source>
        <dbReference type="PROSITE-ProRule" id="PRU00221"/>
    </source>
</evidence>
<evidence type="ECO:0000256" key="1">
    <source>
        <dbReference type="ARBA" id="ARBA00022574"/>
    </source>
</evidence>
<organism evidence="6 7">
    <name type="scientific">Cutaneotrichosporon cavernicola</name>
    <dbReference type="NCBI Taxonomy" id="279322"/>
    <lineage>
        <taxon>Eukaryota</taxon>
        <taxon>Fungi</taxon>
        <taxon>Dikarya</taxon>
        <taxon>Basidiomycota</taxon>
        <taxon>Agaricomycotina</taxon>
        <taxon>Tremellomycetes</taxon>
        <taxon>Trichosporonales</taxon>
        <taxon>Trichosporonaceae</taxon>
        <taxon>Cutaneotrichosporon</taxon>
    </lineage>
</organism>
<dbReference type="Gene3D" id="2.130.10.10">
    <property type="entry name" value="YVTN repeat-like/Quinoprotein amine dehydrogenase"/>
    <property type="match status" value="2"/>
</dbReference>
<dbReference type="EMBL" id="AP028214">
    <property type="protein sequence ID" value="BEI91045.1"/>
    <property type="molecule type" value="Genomic_DNA"/>
</dbReference>
<sequence>MVSTQPPNLQVETGGPAAPEPTASHPHTSLLDLPDELLLRILAELPAKAGELMTTSRVCRRLHGIAQEQVLWAHLFHAAGFRLAPEYASRAVATTTPPGTWEDGEYAPAAPERQSLLSPAKWLAYVYDLLWPADLPQPGTCEDMEDGVLVHYPTLFRARCAIADEMKARGPHHVYANPNADVGSDQDDDAPLAQADDMLIAPNHIWMLTEHTAKVYSVRVHGSWVISASRDRSVKLWHLPAIPCDGTKIAHGPSLAASAEGHEGSVLALDFKVADATTGKGFMVTGSSDMTAKVWEIDWGSGENGEGTSARVVCDLLGAADRIAAVAFTDEFIITGSHDHQLRMYTNESVSPLRTVEVGPVCGIALSSRGLPRAAVATTEGRWAIIDLSTGERLLRGGEGEDGYGCIVWVDDYILTGAEAGKTILYSGLYAHRMRTYRGPKKRLMRAAYLDMANNTILSAGHDGHIHFTDLDSWEHYRSYELGGAPIFGMDVDGLNLVFGTGDGAVGFVLYGNGLPYAGMFV</sequence>
<keyword evidence="2" id="KW-0677">Repeat</keyword>
<dbReference type="InterPro" id="IPR036322">
    <property type="entry name" value="WD40_repeat_dom_sf"/>
</dbReference>
<feature type="region of interest" description="Disordered" evidence="4">
    <location>
        <begin position="1"/>
        <end position="28"/>
    </location>
</feature>
<feature type="repeat" description="WD" evidence="3">
    <location>
        <begin position="208"/>
        <end position="239"/>
    </location>
</feature>
<evidence type="ECO:0000256" key="2">
    <source>
        <dbReference type="ARBA" id="ARBA00022737"/>
    </source>
</evidence>
<reference evidence="6" key="1">
    <citation type="journal article" date="2023" name="BMC Genomics">
        <title>Chromosome-level genome assemblies of Cutaneotrichosporon spp. (Trichosporonales, Basidiomycota) reveal imbalanced evolution between nucleotide sequences and chromosome synteny.</title>
        <authorList>
            <person name="Kobayashi Y."/>
            <person name="Kayamori A."/>
            <person name="Aoki K."/>
            <person name="Shiwa Y."/>
            <person name="Matsutani M."/>
            <person name="Fujita N."/>
            <person name="Sugita T."/>
            <person name="Iwasaki W."/>
            <person name="Tanaka N."/>
            <person name="Takashima M."/>
        </authorList>
    </citation>
    <scope>NUCLEOTIDE SEQUENCE</scope>
    <source>
        <strain evidence="6">HIS019</strain>
    </source>
</reference>
<evidence type="ECO:0000256" key="4">
    <source>
        <dbReference type="SAM" id="MobiDB-lite"/>
    </source>
</evidence>
<dbReference type="InterPro" id="IPR001810">
    <property type="entry name" value="F-box_dom"/>
</dbReference>
<dbReference type="SMART" id="SM00320">
    <property type="entry name" value="WD40"/>
    <property type="match status" value="5"/>
</dbReference>
<accession>A0AA48L327</accession>
<protein>
    <recommendedName>
        <fullName evidence="5">F-box domain-containing protein</fullName>
    </recommendedName>
</protein>
<dbReference type="RefSeq" id="XP_060456310.1">
    <property type="nucleotide sequence ID" value="XM_060599636.1"/>
</dbReference>
<feature type="domain" description="F-box" evidence="5">
    <location>
        <begin position="27"/>
        <end position="75"/>
    </location>
</feature>
<proteinExistence type="predicted"/>
<dbReference type="Proteomes" id="UP001233271">
    <property type="component" value="Chromosome 3"/>
</dbReference>
<dbReference type="SUPFAM" id="SSF50978">
    <property type="entry name" value="WD40 repeat-like"/>
    <property type="match status" value="1"/>
</dbReference>
<dbReference type="InterPro" id="IPR036047">
    <property type="entry name" value="F-box-like_dom_sf"/>
</dbReference>
<dbReference type="Pfam" id="PF12937">
    <property type="entry name" value="F-box-like"/>
    <property type="match status" value="1"/>
</dbReference>
<dbReference type="Pfam" id="PF00400">
    <property type="entry name" value="WD40"/>
    <property type="match status" value="2"/>
</dbReference>
<dbReference type="InterPro" id="IPR015943">
    <property type="entry name" value="WD40/YVTN_repeat-like_dom_sf"/>
</dbReference>
<dbReference type="InterPro" id="IPR019775">
    <property type="entry name" value="WD40_repeat_CS"/>
</dbReference>
<dbReference type="AlphaFoldDB" id="A0AA48L327"/>
<evidence type="ECO:0000313" key="6">
    <source>
        <dbReference type="EMBL" id="BEI91045.1"/>
    </source>
</evidence>
<evidence type="ECO:0000259" key="5">
    <source>
        <dbReference type="PROSITE" id="PS50181"/>
    </source>
</evidence>
<name>A0AA48L327_9TREE</name>
<evidence type="ECO:0000313" key="7">
    <source>
        <dbReference type="Proteomes" id="UP001233271"/>
    </source>
</evidence>
<dbReference type="Gene3D" id="1.20.1280.50">
    <property type="match status" value="1"/>
</dbReference>
<keyword evidence="1 3" id="KW-0853">WD repeat</keyword>